<evidence type="ECO:0000256" key="1">
    <source>
        <dbReference type="ARBA" id="ARBA00009995"/>
    </source>
</evidence>
<sequence length="139" mass="15320">MSFTLDVAAELGIPDVLFWTTSACGFMGYAQYRRLIEKGLTPLKDKSYLTNGHLDTIIDWIPGMKGIRLRDLPSFIATTDPDDVMLNFPMVEAETAQRASAVILNTFDALEHEVLEGLSTIYPSICSIGPLQLLIPGEV</sequence>
<reference evidence="2 3" key="1">
    <citation type="journal article" date="2018" name="Sci. Data">
        <title>The draft genome sequence of cork oak.</title>
        <authorList>
            <person name="Ramos A.M."/>
            <person name="Usie A."/>
            <person name="Barbosa P."/>
            <person name="Barros P.M."/>
            <person name="Capote T."/>
            <person name="Chaves I."/>
            <person name="Simoes F."/>
            <person name="Abreu I."/>
            <person name="Carrasquinho I."/>
            <person name="Faro C."/>
            <person name="Guimaraes J.B."/>
            <person name="Mendonca D."/>
            <person name="Nobrega F."/>
            <person name="Rodrigues L."/>
            <person name="Saibo N.J.M."/>
            <person name="Varela M.C."/>
            <person name="Egas C."/>
            <person name="Matos J."/>
            <person name="Miguel C.M."/>
            <person name="Oliveira M.M."/>
            <person name="Ricardo C.P."/>
            <person name="Goncalves S."/>
        </authorList>
    </citation>
    <scope>NUCLEOTIDE SEQUENCE [LARGE SCALE GENOMIC DNA]</scope>
    <source>
        <strain evidence="3">cv. HL8</strain>
    </source>
</reference>
<gene>
    <name evidence="2" type="primary">UGT85A2_1</name>
    <name evidence="2" type="ORF">CFP56_015255</name>
</gene>
<keyword evidence="3" id="KW-1185">Reference proteome</keyword>
<protein>
    <submittedName>
        <fullName evidence="2">Udp-glycosyltransferase 85a2</fullName>
    </submittedName>
</protein>
<evidence type="ECO:0000313" key="3">
    <source>
        <dbReference type="Proteomes" id="UP000237347"/>
    </source>
</evidence>
<dbReference type="PANTHER" id="PTHR11926:SF774">
    <property type="entry name" value="UDP-GLYCOSYLTRANSFERASE 85A1-RELATED"/>
    <property type="match status" value="1"/>
</dbReference>
<dbReference type="AlphaFoldDB" id="A0AAW0M3R1"/>
<dbReference type="GO" id="GO:0080044">
    <property type="term" value="F:quercetin 7-O-glucosyltransferase activity"/>
    <property type="evidence" value="ECO:0007669"/>
    <property type="project" value="TreeGrafter"/>
</dbReference>
<proteinExistence type="inferred from homology"/>
<dbReference type="Proteomes" id="UP000237347">
    <property type="component" value="Unassembled WGS sequence"/>
</dbReference>
<dbReference type="Gene3D" id="3.40.50.2000">
    <property type="entry name" value="Glycogen Phosphorylase B"/>
    <property type="match status" value="1"/>
</dbReference>
<comment type="caution">
    <text evidence="2">The sequence shown here is derived from an EMBL/GenBank/DDBJ whole genome shotgun (WGS) entry which is preliminary data.</text>
</comment>
<dbReference type="GO" id="GO:0080043">
    <property type="term" value="F:quercetin 3-O-glucosyltransferase activity"/>
    <property type="evidence" value="ECO:0007669"/>
    <property type="project" value="TreeGrafter"/>
</dbReference>
<dbReference type="SUPFAM" id="SSF53756">
    <property type="entry name" value="UDP-Glycosyltransferase/glycogen phosphorylase"/>
    <property type="match status" value="1"/>
</dbReference>
<name>A0AAW0M3R1_QUESU</name>
<accession>A0AAW0M3R1</accession>
<dbReference type="PANTHER" id="PTHR11926">
    <property type="entry name" value="GLUCOSYL/GLUCURONOSYL TRANSFERASES"/>
    <property type="match status" value="1"/>
</dbReference>
<dbReference type="EMBL" id="PKMF04000023">
    <property type="protein sequence ID" value="KAK7857948.1"/>
    <property type="molecule type" value="Genomic_DNA"/>
</dbReference>
<comment type="similarity">
    <text evidence="1">Belongs to the UDP-glycosyltransferase family.</text>
</comment>
<evidence type="ECO:0000313" key="2">
    <source>
        <dbReference type="EMBL" id="KAK7857948.1"/>
    </source>
</evidence>
<organism evidence="2 3">
    <name type="scientific">Quercus suber</name>
    <name type="common">Cork oak</name>
    <dbReference type="NCBI Taxonomy" id="58331"/>
    <lineage>
        <taxon>Eukaryota</taxon>
        <taxon>Viridiplantae</taxon>
        <taxon>Streptophyta</taxon>
        <taxon>Embryophyta</taxon>
        <taxon>Tracheophyta</taxon>
        <taxon>Spermatophyta</taxon>
        <taxon>Magnoliopsida</taxon>
        <taxon>eudicotyledons</taxon>
        <taxon>Gunneridae</taxon>
        <taxon>Pentapetalae</taxon>
        <taxon>rosids</taxon>
        <taxon>fabids</taxon>
        <taxon>Fagales</taxon>
        <taxon>Fagaceae</taxon>
        <taxon>Quercus</taxon>
    </lineage>
</organism>